<feature type="region of interest" description="Disordered" evidence="6">
    <location>
        <begin position="1"/>
        <end position="22"/>
    </location>
</feature>
<dbReference type="PROSITE" id="PS50157">
    <property type="entry name" value="ZINC_FINGER_C2H2_2"/>
    <property type="match status" value="1"/>
</dbReference>
<dbReference type="InterPro" id="IPR036236">
    <property type="entry name" value="Znf_C2H2_sf"/>
</dbReference>
<dbReference type="OrthoDB" id="278606at2759"/>
<dbReference type="InterPro" id="IPR013087">
    <property type="entry name" value="Znf_C2H2_type"/>
</dbReference>
<comment type="similarity">
    <text evidence="4">Belongs to the ZNF277 family.</text>
</comment>
<keyword evidence="9" id="KW-1185">Reference proteome</keyword>
<dbReference type="PANTHER" id="PTHR13267:SF3">
    <property type="entry name" value="ZINC FINGER PROTEIN 277"/>
    <property type="match status" value="1"/>
</dbReference>
<evidence type="ECO:0000256" key="5">
    <source>
        <dbReference type="PROSITE-ProRule" id="PRU00042"/>
    </source>
</evidence>
<keyword evidence="1" id="KW-0479">Metal-binding</keyword>
<dbReference type="InterPro" id="IPR041661">
    <property type="entry name" value="ZN622/Rei1/Reh1_Znf-C2H2"/>
</dbReference>
<dbReference type="SMART" id="SM00355">
    <property type="entry name" value="ZnF_C2H2"/>
    <property type="match status" value="2"/>
</dbReference>
<evidence type="ECO:0000313" key="8">
    <source>
        <dbReference type="EMBL" id="KAB0405226.1"/>
    </source>
</evidence>
<gene>
    <name evidence="8" type="ORF">E2I00_013048</name>
</gene>
<keyword evidence="2 5" id="KW-0863">Zinc-finger</keyword>
<dbReference type="Gene3D" id="3.30.160.60">
    <property type="entry name" value="Classic Zinc Finger"/>
    <property type="match status" value="1"/>
</dbReference>
<evidence type="ECO:0000256" key="3">
    <source>
        <dbReference type="ARBA" id="ARBA00022833"/>
    </source>
</evidence>
<dbReference type="PANTHER" id="PTHR13267">
    <property type="entry name" value="ZINC FINGER PROTEIN 277"/>
    <property type="match status" value="1"/>
</dbReference>
<protein>
    <recommendedName>
        <fullName evidence="7">C2H2-type domain-containing protein</fullName>
    </recommendedName>
</protein>
<reference evidence="8 9" key="1">
    <citation type="journal article" date="2019" name="PLoS ONE">
        <title>Genomic analyses reveal an absence of contemporary introgressive admixture between fin whales and blue whales, despite known hybrids.</title>
        <authorList>
            <person name="Westbury M.V."/>
            <person name="Petersen B."/>
            <person name="Lorenzen E.D."/>
        </authorList>
    </citation>
    <scope>NUCLEOTIDE SEQUENCE [LARGE SCALE GENOMIC DNA]</scope>
    <source>
        <strain evidence="8">FinWhale-01</strain>
    </source>
</reference>
<organism evidence="8 9">
    <name type="scientific">Balaenoptera physalus</name>
    <name type="common">Fin whale</name>
    <name type="synonym">Balaena physalus</name>
    <dbReference type="NCBI Taxonomy" id="9770"/>
    <lineage>
        <taxon>Eukaryota</taxon>
        <taxon>Metazoa</taxon>
        <taxon>Chordata</taxon>
        <taxon>Craniata</taxon>
        <taxon>Vertebrata</taxon>
        <taxon>Euteleostomi</taxon>
        <taxon>Mammalia</taxon>
        <taxon>Eutheria</taxon>
        <taxon>Laurasiatheria</taxon>
        <taxon>Artiodactyla</taxon>
        <taxon>Whippomorpha</taxon>
        <taxon>Cetacea</taxon>
        <taxon>Mysticeti</taxon>
        <taxon>Balaenopteridae</taxon>
        <taxon>Balaenoptera</taxon>
    </lineage>
</organism>
<feature type="domain" description="C2H2-type" evidence="7">
    <location>
        <begin position="290"/>
        <end position="319"/>
    </location>
</feature>
<evidence type="ECO:0000313" key="9">
    <source>
        <dbReference type="Proteomes" id="UP000437017"/>
    </source>
</evidence>
<dbReference type="Pfam" id="PF12756">
    <property type="entry name" value="zf-C2H2_2"/>
    <property type="match status" value="1"/>
</dbReference>
<evidence type="ECO:0000256" key="4">
    <source>
        <dbReference type="ARBA" id="ARBA00034119"/>
    </source>
</evidence>
<dbReference type="GO" id="GO:0008270">
    <property type="term" value="F:zinc ion binding"/>
    <property type="evidence" value="ECO:0007669"/>
    <property type="project" value="UniProtKB-KW"/>
</dbReference>
<evidence type="ECO:0000256" key="1">
    <source>
        <dbReference type="ARBA" id="ARBA00022723"/>
    </source>
</evidence>
<dbReference type="EMBL" id="SGJD01000427">
    <property type="protein sequence ID" value="KAB0405226.1"/>
    <property type="molecule type" value="Genomic_DNA"/>
</dbReference>
<dbReference type="SUPFAM" id="SSF57667">
    <property type="entry name" value="beta-beta-alpha zinc fingers"/>
    <property type="match status" value="1"/>
</dbReference>
<dbReference type="InterPro" id="IPR040048">
    <property type="entry name" value="ZNF277"/>
</dbReference>
<name>A0A6A1QFR8_BALPH</name>
<dbReference type="PROSITE" id="PS00028">
    <property type="entry name" value="ZINC_FINGER_C2H2_1"/>
    <property type="match status" value="1"/>
</dbReference>
<accession>A0A6A1QFR8</accession>
<dbReference type="Proteomes" id="UP000437017">
    <property type="component" value="Unassembled WGS sequence"/>
</dbReference>
<evidence type="ECO:0000256" key="2">
    <source>
        <dbReference type="ARBA" id="ARBA00022771"/>
    </source>
</evidence>
<comment type="caution">
    <text evidence="8">The sequence shown here is derived from an EMBL/GenBank/DDBJ whole genome shotgun (WGS) entry which is preliminary data.</text>
</comment>
<sequence length="347" mass="39483">MAAPETQGAATQGEEDGDGNRGGTGGVSYEAFFDFKNVVNRSLYTSLHQVGPFDILGTSDFNFLRIKTEKLLDLFLHLHPKPLTAVNPYIALGSVGSEGQYSWIYIPKFLMSASCLLLPSTDSKDCILEPLSLPESPGGTTSLEGSPSVPCIFCEEHFLIDEQDKLLKHMIIEHKTVIADVKLVADFQRGERKATKEQDNYFLLCDVLPEDRILREELQKQRLGSEEVETIGNRALPFNGYCLLLSFLFMKRSVLLNHMAREHTFNIGLPDNIVNCNEFLCTLQKKLDNLQCLYCEKTFRDKNTLKDHMRKKQHRRINPKNREYDRFYVINYLGEADGNCSLIILYL</sequence>
<evidence type="ECO:0000256" key="6">
    <source>
        <dbReference type="SAM" id="MobiDB-lite"/>
    </source>
</evidence>
<dbReference type="AlphaFoldDB" id="A0A6A1QFR8"/>
<keyword evidence="3" id="KW-0862">Zinc</keyword>
<proteinExistence type="inferred from homology"/>
<evidence type="ECO:0000259" key="7">
    <source>
        <dbReference type="PROSITE" id="PS50157"/>
    </source>
</evidence>